<dbReference type="EMBL" id="VJZD01000488">
    <property type="protein sequence ID" value="MPY38293.1"/>
    <property type="molecule type" value="Genomic_DNA"/>
</dbReference>
<dbReference type="InterPro" id="IPR043128">
    <property type="entry name" value="Rev_trsase/Diguanyl_cyclase"/>
</dbReference>
<dbReference type="PANTHER" id="PTHR44757:SF2">
    <property type="entry name" value="BIOFILM ARCHITECTURE MAINTENANCE PROTEIN MBAA"/>
    <property type="match status" value="1"/>
</dbReference>
<dbReference type="CDD" id="cd01949">
    <property type="entry name" value="GGDEF"/>
    <property type="match status" value="1"/>
</dbReference>
<name>A0A5N8VSQ9_9ACTN</name>
<dbReference type="SUPFAM" id="SSF55073">
    <property type="entry name" value="Nucleotide cyclase"/>
    <property type="match status" value="1"/>
</dbReference>
<gene>
    <name evidence="2" type="ORF">FNH09_45960</name>
</gene>
<protein>
    <submittedName>
        <fullName evidence="2">GGDEF domain-containing protein</fullName>
    </submittedName>
</protein>
<keyword evidence="3" id="KW-1185">Reference proteome</keyword>
<dbReference type="InterPro" id="IPR000160">
    <property type="entry name" value="GGDEF_dom"/>
</dbReference>
<proteinExistence type="predicted"/>
<evidence type="ECO:0000313" key="3">
    <source>
        <dbReference type="Proteomes" id="UP000325849"/>
    </source>
</evidence>
<dbReference type="PANTHER" id="PTHR44757">
    <property type="entry name" value="DIGUANYLATE CYCLASE DGCP"/>
    <property type="match status" value="1"/>
</dbReference>
<dbReference type="Gene3D" id="3.30.70.270">
    <property type="match status" value="1"/>
</dbReference>
<dbReference type="AlphaFoldDB" id="A0A5N8VSQ9"/>
<dbReference type="InterPro" id="IPR052155">
    <property type="entry name" value="Biofilm_reg_signaling"/>
</dbReference>
<dbReference type="PROSITE" id="PS50887">
    <property type="entry name" value="GGDEF"/>
    <property type="match status" value="1"/>
</dbReference>
<feature type="domain" description="GGDEF" evidence="1">
    <location>
        <begin position="69"/>
        <end position="209"/>
    </location>
</feature>
<dbReference type="OrthoDB" id="23692at2"/>
<organism evidence="2 3">
    <name type="scientific">Streptomyces adustus</name>
    <dbReference type="NCBI Taxonomy" id="1609272"/>
    <lineage>
        <taxon>Bacteria</taxon>
        <taxon>Bacillati</taxon>
        <taxon>Actinomycetota</taxon>
        <taxon>Actinomycetes</taxon>
        <taxon>Kitasatosporales</taxon>
        <taxon>Streptomycetaceae</taxon>
        <taxon>Streptomyces</taxon>
    </lineage>
</organism>
<dbReference type="InterPro" id="IPR029787">
    <property type="entry name" value="Nucleotide_cyclase"/>
</dbReference>
<evidence type="ECO:0000259" key="1">
    <source>
        <dbReference type="PROSITE" id="PS50887"/>
    </source>
</evidence>
<reference evidence="2 3" key="1">
    <citation type="submission" date="2019-07" db="EMBL/GenBank/DDBJ databases">
        <title>New species of Amycolatopsis and Streptomyces.</title>
        <authorList>
            <person name="Duangmal K."/>
            <person name="Teo W.F.A."/>
            <person name="Lipun K."/>
        </authorList>
    </citation>
    <scope>NUCLEOTIDE SEQUENCE [LARGE SCALE GENOMIC DNA]</scope>
    <source>
        <strain evidence="2 3">NBRC 109810</strain>
    </source>
</reference>
<dbReference type="Pfam" id="PF00990">
    <property type="entry name" value="GGDEF"/>
    <property type="match status" value="1"/>
</dbReference>
<dbReference type="RefSeq" id="WP_152895803.1">
    <property type="nucleotide sequence ID" value="NZ_VJZD01000488.1"/>
</dbReference>
<comment type="caution">
    <text evidence="2">The sequence shown here is derived from an EMBL/GenBank/DDBJ whole genome shotgun (WGS) entry which is preliminary data.</text>
</comment>
<dbReference type="Proteomes" id="UP000325849">
    <property type="component" value="Unassembled WGS sequence"/>
</dbReference>
<accession>A0A5N8VSQ9</accession>
<sequence>MPAPGALRQPSRTLVIAAAAVPLALAALAADDLRVRRQLDTARRDPLTGLPGRDALMARTGRLARTCREQLHVMIADADGLKSVNDTLGHAAGDTLIATIGHRLGAWAAARGGLAARLGGDEFGAVLLLPPTATNQELAGLRELLAQPVDHDGQTLHPAVSIGTARAADVAADLPDAAGAARLLRGADMAMYRVKTREQPAGYVATRHDAYTPSVHGRRPGRPGTHLPLA</sequence>
<evidence type="ECO:0000313" key="2">
    <source>
        <dbReference type="EMBL" id="MPY38293.1"/>
    </source>
</evidence>
<dbReference type="SMART" id="SM00267">
    <property type="entry name" value="GGDEF"/>
    <property type="match status" value="1"/>
</dbReference>
<dbReference type="NCBIfam" id="TIGR00254">
    <property type="entry name" value="GGDEF"/>
    <property type="match status" value="1"/>
</dbReference>